<keyword evidence="2" id="KW-1185">Reference proteome</keyword>
<gene>
    <name evidence="1" type="ORF">BSQ44_04645</name>
</gene>
<dbReference type="Gene3D" id="6.10.250.730">
    <property type="match status" value="1"/>
</dbReference>
<dbReference type="KEGG" id="meso:BSQ44_04645"/>
<accession>A0A1L3SN21</accession>
<evidence type="ECO:0000313" key="1">
    <source>
        <dbReference type="EMBL" id="APH70751.1"/>
    </source>
</evidence>
<dbReference type="AlphaFoldDB" id="A0A1L3SN21"/>
<dbReference type="Pfam" id="PF06169">
    <property type="entry name" value="DUF982"/>
    <property type="match status" value="1"/>
</dbReference>
<protein>
    <recommendedName>
        <fullName evidence="3">DUF982 domain-containing protein</fullName>
    </recommendedName>
</protein>
<sequence>MAKEFEQAVVIDGPVGQVEVATARQAYDVLSDPAWPDRGPAHEEAVETALKVLDGHRSTVDAYDTFLRAAKEAGNLVE</sequence>
<evidence type="ECO:0000313" key="2">
    <source>
        <dbReference type="Proteomes" id="UP000182840"/>
    </source>
</evidence>
<name>A0A1L3SN21_9HYPH</name>
<dbReference type="Proteomes" id="UP000182840">
    <property type="component" value="Chromosome"/>
</dbReference>
<proteinExistence type="predicted"/>
<dbReference type="RefSeq" id="WP_072602160.1">
    <property type="nucleotide sequence ID" value="NZ_CP018171.1"/>
</dbReference>
<evidence type="ECO:0008006" key="3">
    <source>
        <dbReference type="Google" id="ProtNLM"/>
    </source>
</evidence>
<organism evidence="1 2">
    <name type="scientific">Aquibium oceanicum</name>
    <dbReference type="NCBI Taxonomy" id="1670800"/>
    <lineage>
        <taxon>Bacteria</taxon>
        <taxon>Pseudomonadati</taxon>
        <taxon>Pseudomonadota</taxon>
        <taxon>Alphaproteobacteria</taxon>
        <taxon>Hyphomicrobiales</taxon>
        <taxon>Phyllobacteriaceae</taxon>
        <taxon>Aquibium</taxon>
    </lineage>
</organism>
<dbReference type="OrthoDB" id="8092625at2"/>
<dbReference type="EMBL" id="CP018171">
    <property type="protein sequence ID" value="APH70751.1"/>
    <property type="molecule type" value="Genomic_DNA"/>
</dbReference>
<reference evidence="2" key="1">
    <citation type="submission" date="2016-11" db="EMBL/GenBank/DDBJ databases">
        <title>Mesorhizobium oceanicum sp. nov., isolated from deep seawater in South China Sea.</title>
        <authorList>
            <person name="Fu G.-Y."/>
        </authorList>
    </citation>
    <scope>NUCLEOTIDE SEQUENCE [LARGE SCALE GENOMIC DNA]</scope>
    <source>
        <strain evidence="2">B7</strain>
    </source>
</reference>
<dbReference type="InterPro" id="IPR010385">
    <property type="entry name" value="DUF982"/>
</dbReference>